<dbReference type="GO" id="GO:0016791">
    <property type="term" value="F:phosphatase activity"/>
    <property type="evidence" value="ECO:0007669"/>
    <property type="project" value="TreeGrafter"/>
</dbReference>
<dbReference type="Gene3D" id="3.60.21.10">
    <property type="match status" value="1"/>
</dbReference>
<proteinExistence type="predicted"/>
<dbReference type="Pfam" id="PF00149">
    <property type="entry name" value="Metallophos"/>
    <property type="match status" value="1"/>
</dbReference>
<gene>
    <name evidence="2" type="ORF">LCGC14_1631370</name>
</gene>
<reference evidence="2" key="1">
    <citation type="journal article" date="2015" name="Nature">
        <title>Complex archaea that bridge the gap between prokaryotes and eukaryotes.</title>
        <authorList>
            <person name="Spang A."/>
            <person name="Saw J.H."/>
            <person name="Jorgensen S.L."/>
            <person name="Zaremba-Niedzwiedzka K."/>
            <person name="Martijn J."/>
            <person name="Lind A.E."/>
            <person name="van Eijk R."/>
            <person name="Schleper C."/>
            <person name="Guy L."/>
            <person name="Ettema T.J."/>
        </authorList>
    </citation>
    <scope>NUCLEOTIDE SEQUENCE</scope>
</reference>
<dbReference type="PRINTS" id="PR00114">
    <property type="entry name" value="STPHPHTASE"/>
</dbReference>
<name>A0A0F9I2S3_9ZZZZ</name>
<dbReference type="InterPro" id="IPR004843">
    <property type="entry name" value="Calcineurin-like_PHP"/>
</dbReference>
<dbReference type="SUPFAM" id="SSF56300">
    <property type="entry name" value="Metallo-dependent phosphatases"/>
    <property type="match status" value="1"/>
</dbReference>
<feature type="domain" description="Calcineurin-like phosphoesterase" evidence="1">
    <location>
        <begin position="2"/>
        <end position="155"/>
    </location>
</feature>
<organism evidence="2">
    <name type="scientific">marine sediment metagenome</name>
    <dbReference type="NCBI Taxonomy" id="412755"/>
    <lineage>
        <taxon>unclassified sequences</taxon>
        <taxon>metagenomes</taxon>
        <taxon>ecological metagenomes</taxon>
    </lineage>
</organism>
<dbReference type="PANTHER" id="PTHR42850:SF4">
    <property type="entry name" value="ZINC-DEPENDENT ENDOPOLYPHOSPHATASE"/>
    <property type="match status" value="1"/>
</dbReference>
<evidence type="ECO:0000313" key="2">
    <source>
        <dbReference type="EMBL" id="KKM21837.1"/>
    </source>
</evidence>
<dbReference type="InterPro" id="IPR006186">
    <property type="entry name" value="Ser/Thr-sp_prot-phosphatase"/>
</dbReference>
<dbReference type="EMBL" id="LAZR01013466">
    <property type="protein sequence ID" value="KKM21837.1"/>
    <property type="molecule type" value="Genomic_DNA"/>
</dbReference>
<comment type="caution">
    <text evidence="2">The sequence shown here is derived from an EMBL/GenBank/DDBJ whole genome shotgun (WGS) entry which is preliminary data.</text>
</comment>
<dbReference type="AlphaFoldDB" id="A0A0F9I2S3"/>
<evidence type="ECO:0000259" key="1">
    <source>
        <dbReference type="Pfam" id="PF00149"/>
    </source>
</evidence>
<dbReference type="PANTHER" id="PTHR42850">
    <property type="entry name" value="METALLOPHOSPHOESTERASE"/>
    <property type="match status" value="1"/>
</dbReference>
<dbReference type="GO" id="GO:0005737">
    <property type="term" value="C:cytoplasm"/>
    <property type="evidence" value="ECO:0007669"/>
    <property type="project" value="TreeGrafter"/>
</dbReference>
<sequence>MVVIISDCHGCYYTLVKLIERIKFIDEHAQFVFVGDYVDRGAFSKRVVQYVLDLQETGCVLSPLRGNHDDMMDAMLNGKSYTIEEKSAFDLVSWWTLCGFHTTLDDYGVKSHRKGDSSAEDILSEFREKVPQTHKDFFRQLPFWWENDTHFVGHGYYDPTKQLPLHVKFINKPHETLWERFSLETMPVWDKIGVFGHTPVRSYDGAVTPIKLGKLRLIDTCAFGDGYLCGYNCEEDDHLLQATDRRDIGGDNRDKQNQFSENIGIQLQSILREKHVKNF</sequence>
<protein>
    <recommendedName>
        <fullName evidence="1">Calcineurin-like phosphoesterase domain-containing protein</fullName>
    </recommendedName>
</protein>
<accession>A0A0F9I2S3</accession>
<dbReference type="InterPro" id="IPR050126">
    <property type="entry name" value="Ap4A_hydrolase"/>
</dbReference>
<dbReference type="InterPro" id="IPR029052">
    <property type="entry name" value="Metallo-depent_PP-like"/>
</dbReference>